<evidence type="ECO:0000313" key="3">
    <source>
        <dbReference type="Proteomes" id="UP000095751"/>
    </source>
</evidence>
<keyword evidence="3" id="KW-1185">Reference proteome</keyword>
<dbReference type="InParanoid" id="A0A1E7EW85"/>
<accession>A0A1E7EW85</accession>
<reference evidence="2 3" key="1">
    <citation type="submission" date="2016-09" db="EMBL/GenBank/DDBJ databases">
        <title>Extensive genetic diversity and differential bi-allelic expression allows diatom success in the polar Southern Ocean.</title>
        <authorList>
            <consortium name="DOE Joint Genome Institute"/>
            <person name="Mock T."/>
            <person name="Otillar R.P."/>
            <person name="Strauss J."/>
            <person name="Dupont C."/>
            <person name="Frickenhaus S."/>
            <person name="Maumus F."/>
            <person name="Mcmullan M."/>
            <person name="Sanges R."/>
            <person name="Schmutz J."/>
            <person name="Toseland A."/>
            <person name="Valas R."/>
            <person name="Veluchamy A."/>
            <person name="Ward B.J."/>
            <person name="Allen A."/>
            <person name="Barry K."/>
            <person name="Falciatore A."/>
            <person name="Ferrante M."/>
            <person name="Fortunato A.E."/>
            <person name="Gloeckner G."/>
            <person name="Gruber A."/>
            <person name="Hipkin R."/>
            <person name="Janech M."/>
            <person name="Kroth P."/>
            <person name="Leese F."/>
            <person name="Lindquist E."/>
            <person name="Lyon B.R."/>
            <person name="Martin J."/>
            <person name="Mayer C."/>
            <person name="Parker M."/>
            <person name="Quesneville H."/>
            <person name="Raymond J."/>
            <person name="Uhlig C."/>
            <person name="Valentin K.U."/>
            <person name="Worden A.Z."/>
            <person name="Armbrust E.V."/>
            <person name="Bowler C."/>
            <person name="Green B."/>
            <person name="Moulton V."/>
            <person name="Van Oosterhout C."/>
            <person name="Grigoriev I."/>
        </authorList>
    </citation>
    <scope>NUCLEOTIDE SEQUENCE [LARGE SCALE GENOMIC DNA]</scope>
    <source>
        <strain evidence="2 3">CCMP1102</strain>
    </source>
</reference>
<sequence length="253" mass="29270">MEDRNPNILPPFGIEKRHPHIPSSNSSQPHYDQNQNYQYRYQQQCQHHSQPPQYQQQHFSAPQVLQSQIVRGSNSTAAIDSYNNVVAISSSSRTMEYFQPQMQESYHSTAIDSYNNTVATSTFSPSAVTQNHSYTPSHALSENFQKDDTTDFGYVGNHTMKNQRTRTLIQKNPVYNETSKLCEDLSQKRKILVSLKKRKKYIECSGQCDKEEYLNDCMENVIWNQNLRDLAPPTVEVYRNAKSHDSYQNKACM</sequence>
<organism evidence="2 3">
    <name type="scientific">Fragilariopsis cylindrus CCMP1102</name>
    <dbReference type="NCBI Taxonomy" id="635003"/>
    <lineage>
        <taxon>Eukaryota</taxon>
        <taxon>Sar</taxon>
        <taxon>Stramenopiles</taxon>
        <taxon>Ochrophyta</taxon>
        <taxon>Bacillariophyta</taxon>
        <taxon>Bacillariophyceae</taxon>
        <taxon>Bacillariophycidae</taxon>
        <taxon>Bacillariales</taxon>
        <taxon>Bacillariaceae</taxon>
        <taxon>Fragilariopsis</taxon>
    </lineage>
</organism>
<protein>
    <submittedName>
        <fullName evidence="2">Uncharacterized protein</fullName>
    </submittedName>
</protein>
<evidence type="ECO:0000256" key="1">
    <source>
        <dbReference type="SAM" id="MobiDB-lite"/>
    </source>
</evidence>
<gene>
    <name evidence="2" type="ORF">FRACYDRAFT_247239</name>
</gene>
<dbReference type="Proteomes" id="UP000095751">
    <property type="component" value="Unassembled WGS sequence"/>
</dbReference>
<proteinExistence type="predicted"/>
<dbReference type="AlphaFoldDB" id="A0A1E7EW85"/>
<dbReference type="KEGG" id="fcy:FRACYDRAFT_247239"/>
<evidence type="ECO:0000313" key="2">
    <source>
        <dbReference type="EMBL" id="OEU10298.1"/>
    </source>
</evidence>
<dbReference type="EMBL" id="KV784372">
    <property type="protein sequence ID" value="OEU10298.1"/>
    <property type="molecule type" value="Genomic_DNA"/>
</dbReference>
<feature type="region of interest" description="Disordered" evidence="1">
    <location>
        <begin position="1"/>
        <end position="32"/>
    </location>
</feature>
<name>A0A1E7EW85_9STRA</name>